<dbReference type="Pfam" id="PF00630">
    <property type="entry name" value="Filamin"/>
    <property type="match status" value="3"/>
</dbReference>
<feature type="region of interest" description="Disordered" evidence="4">
    <location>
        <begin position="345"/>
        <end position="388"/>
    </location>
</feature>
<dbReference type="InterPro" id="IPR017868">
    <property type="entry name" value="Filamin/ABP280_repeat-like"/>
</dbReference>
<evidence type="ECO:0000256" key="3">
    <source>
        <dbReference type="PROSITE-ProRule" id="PRU00087"/>
    </source>
</evidence>
<dbReference type="InterPro" id="IPR044801">
    <property type="entry name" value="Filamin"/>
</dbReference>
<dbReference type="SMART" id="SM00557">
    <property type="entry name" value="IG_FLMN"/>
    <property type="match status" value="3"/>
</dbReference>
<dbReference type="SUPFAM" id="SSF81296">
    <property type="entry name" value="E set domains"/>
    <property type="match status" value="4"/>
</dbReference>
<accession>A0A8N5F690</accession>
<dbReference type="RefSeq" id="XP_030921615.1">
    <property type="nucleotide sequence ID" value="XM_031065755.1"/>
</dbReference>
<evidence type="ECO:0000256" key="2">
    <source>
        <dbReference type="ARBA" id="ARBA00022737"/>
    </source>
</evidence>
<name>A0A8N5F690_GEOFO</name>
<dbReference type="AlphaFoldDB" id="A0A8N5F690"/>
<feature type="compositionally biased region" description="Polar residues" evidence="4">
    <location>
        <begin position="235"/>
        <end position="250"/>
    </location>
</feature>
<comment type="similarity">
    <text evidence="1">Belongs to the filamin family.</text>
</comment>
<dbReference type="InterPro" id="IPR013783">
    <property type="entry name" value="Ig-like_fold"/>
</dbReference>
<reference evidence="6" key="1">
    <citation type="submission" date="2025-08" db="UniProtKB">
        <authorList>
            <consortium name="RefSeq"/>
        </authorList>
    </citation>
    <scope>IDENTIFICATION</scope>
</reference>
<evidence type="ECO:0000313" key="5">
    <source>
        <dbReference type="Proteomes" id="UP000504602"/>
    </source>
</evidence>
<feature type="compositionally biased region" description="Basic and acidic residues" evidence="4">
    <location>
        <begin position="289"/>
        <end position="301"/>
    </location>
</feature>
<feature type="repeat" description="Filamin" evidence="3">
    <location>
        <begin position="176"/>
        <end position="338"/>
    </location>
</feature>
<dbReference type="PANTHER" id="PTHR38537">
    <property type="entry name" value="JITTERBUG, ISOFORM N"/>
    <property type="match status" value="1"/>
</dbReference>
<dbReference type="OrthoDB" id="5334309at2759"/>
<dbReference type="FunFam" id="2.60.40.10:FF:000115">
    <property type="entry name" value="filamin-C isoform X1"/>
    <property type="match status" value="1"/>
</dbReference>
<sequence>TKGAGRAALDVQVTGPGKGEAVRDLQVTDNHDGTHTVTYTPVQQLEVGKAQEFTVKAKGAGGQGKVGARILGPARKAAVDTSGIKVYGPGVEGKAVFREAVTEFEVDARAVSKAGGPLVKALVSNPSGNVTETFVEDRGDGTYHVEYTPYEEGLHKVDVTYGGSPVPLSPFRVPVTEGCDPSRVRVHGPGIQSGTTNQPNKFTVETRTFTWDTSKAGVAPLDVKVQGPKGKAFSPSESPGQTQGNMTPPGSSGILCPSPKIQPHTPKTAQIPILTSPTAEIPTFSPQDPEGKPKKASIRDNQDGTYTVSYVPDMTGRYTILIKYGGDEIPYSPYRIRAVPTGDASKCTVTGEPRNEGKPPKIGRKHLKNGKKHSKNYRGTPPKWGIPPQEWEKRLGPGLGPTIQLGEQTLITVDAKAAGKGKVTCSVCTPDGSEVDVDVVENPDGTFDIFYTAPQPGKYVICVRFGGEHIPNSPFQVMVSGKWGKNGKKWEKRGKNRVKMGENGDYRGKSGICVRFRGQHIPNSSFQVMVSGRREKMG</sequence>
<evidence type="ECO:0000256" key="1">
    <source>
        <dbReference type="ARBA" id="ARBA00009238"/>
    </source>
</evidence>
<dbReference type="InterPro" id="IPR014756">
    <property type="entry name" value="Ig_E-set"/>
</dbReference>
<protein>
    <submittedName>
        <fullName evidence="6">Filamin-A-like</fullName>
    </submittedName>
</protein>
<dbReference type="GO" id="GO:0030036">
    <property type="term" value="P:actin cytoskeleton organization"/>
    <property type="evidence" value="ECO:0007669"/>
    <property type="project" value="InterPro"/>
</dbReference>
<feature type="repeat" description="Filamin" evidence="3">
    <location>
        <begin position="396"/>
        <end position="479"/>
    </location>
</feature>
<gene>
    <name evidence="6" type="primary">LOC102043771</name>
</gene>
<keyword evidence="5" id="KW-1185">Reference proteome</keyword>
<proteinExistence type="inferred from homology"/>
<keyword evidence="2" id="KW-0677">Repeat</keyword>
<dbReference type="Proteomes" id="UP000504602">
    <property type="component" value="Unplaced"/>
</dbReference>
<feature type="non-terminal residue" evidence="6">
    <location>
        <position position="1"/>
    </location>
</feature>
<dbReference type="PANTHER" id="PTHR38537:SF8">
    <property type="entry name" value="FILAMIN-A"/>
    <property type="match status" value="1"/>
</dbReference>
<feature type="region of interest" description="Disordered" evidence="4">
    <location>
        <begin position="225"/>
        <end position="266"/>
    </location>
</feature>
<feature type="repeat" description="Filamin" evidence="3">
    <location>
        <begin position="76"/>
        <end position="175"/>
    </location>
</feature>
<dbReference type="PROSITE" id="PS50194">
    <property type="entry name" value="FILAMIN_REPEAT"/>
    <property type="match status" value="4"/>
</dbReference>
<organism evidence="5 6">
    <name type="scientific">Geospiza fortis</name>
    <name type="common">Medium ground-finch</name>
    <dbReference type="NCBI Taxonomy" id="48883"/>
    <lineage>
        <taxon>Eukaryota</taxon>
        <taxon>Metazoa</taxon>
        <taxon>Chordata</taxon>
        <taxon>Craniata</taxon>
        <taxon>Vertebrata</taxon>
        <taxon>Euteleostomi</taxon>
        <taxon>Archelosauria</taxon>
        <taxon>Archosauria</taxon>
        <taxon>Dinosauria</taxon>
        <taxon>Saurischia</taxon>
        <taxon>Theropoda</taxon>
        <taxon>Coelurosauria</taxon>
        <taxon>Aves</taxon>
        <taxon>Neognathae</taxon>
        <taxon>Neoaves</taxon>
        <taxon>Telluraves</taxon>
        <taxon>Australaves</taxon>
        <taxon>Passeriformes</taxon>
        <taxon>Thraupidae</taxon>
        <taxon>Geospiza</taxon>
    </lineage>
</organism>
<dbReference type="InterPro" id="IPR001298">
    <property type="entry name" value="Filamin/ABP280_rpt"/>
</dbReference>
<dbReference type="GO" id="GO:0051015">
    <property type="term" value="F:actin filament binding"/>
    <property type="evidence" value="ECO:0007669"/>
    <property type="project" value="InterPro"/>
</dbReference>
<evidence type="ECO:0000313" key="6">
    <source>
        <dbReference type="RefSeq" id="XP_030921615.1"/>
    </source>
</evidence>
<feature type="compositionally biased region" description="Basic residues" evidence="4">
    <location>
        <begin position="361"/>
        <end position="376"/>
    </location>
</feature>
<dbReference type="GeneID" id="102043771"/>
<feature type="repeat" description="Filamin" evidence="3">
    <location>
        <begin position="1"/>
        <end position="43"/>
    </location>
</feature>
<feature type="region of interest" description="Disordered" evidence="4">
    <location>
        <begin position="279"/>
        <end position="301"/>
    </location>
</feature>
<dbReference type="Gene3D" id="2.60.40.10">
    <property type="entry name" value="Immunoglobulins"/>
    <property type="match status" value="5"/>
</dbReference>
<evidence type="ECO:0000256" key="4">
    <source>
        <dbReference type="SAM" id="MobiDB-lite"/>
    </source>
</evidence>